<gene>
    <name evidence="2" type="ORF">GCM10022214_38930</name>
</gene>
<keyword evidence="1" id="KW-0479">Metal-binding</keyword>
<protein>
    <recommendedName>
        <fullName evidence="4">Blue (type 1) copper domain-containing protein</fullName>
    </recommendedName>
</protein>
<evidence type="ECO:0000313" key="2">
    <source>
        <dbReference type="EMBL" id="GAA4077393.1"/>
    </source>
</evidence>
<comment type="caution">
    <text evidence="2">The sequence shown here is derived from an EMBL/GenBank/DDBJ whole genome shotgun (WGS) entry which is preliminary data.</text>
</comment>
<sequence length="194" mass="19662">MLGAASTAALAAAVGGGPAGLGGAASGVGCRAPALAGAVVNVDLTDMGAMMGGPYHAGPTTGHPKRMGNSDWWRYMPMRGMMRLSADRAQVRQGTVSLRAYNTGSWPHEVMVMPLSAGQHVGRRPIGTDSTVDESGSLGEASSTCGAGAGHPMGIAPGASGWTTVHLGPGRYELICNLPGHYAAGMFTELDVTR</sequence>
<reference evidence="3" key="1">
    <citation type="journal article" date="2019" name="Int. J. Syst. Evol. Microbiol.">
        <title>The Global Catalogue of Microorganisms (GCM) 10K type strain sequencing project: providing services to taxonomists for standard genome sequencing and annotation.</title>
        <authorList>
            <consortium name="The Broad Institute Genomics Platform"/>
            <consortium name="The Broad Institute Genome Sequencing Center for Infectious Disease"/>
            <person name="Wu L."/>
            <person name="Ma J."/>
        </authorList>
    </citation>
    <scope>NUCLEOTIDE SEQUENCE [LARGE SCALE GENOMIC DNA]</scope>
    <source>
        <strain evidence="3">JCM 16702</strain>
    </source>
</reference>
<name>A0ABP7VYR6_9ACTN</name>
<dbReference type="InterPro" id="IPR008972">
    <property type="entry name" value="Cupredoxin"/>
</dbReference>
<dbReference type="EMBL" id="BAAAZG010000024">
    <property type="protein sequence ID" value="GAA4077393.1"/>
    <property type="molecule type" value="Genomic_DNA"/>
</dbReference>
<evidence type="ECO:0000313" key="3">
    <source>
        <dbReference type="Proteomes" id="UP001500683"/>
    </source>
</evidence>
<dbReference type="InterPro" id="IPR033138">
    <property type="entry name" value="Cu_oxidase_CS"/>
</dbReference>
<proteinExistence type="predicted"/>
<organism evidence="2 3">
    <name type="scientific">Actinomadura miaoliensis</name>
    <dbReference type="NCBI Taxonomy" id="430685"/>
    <lineage>
        <taxon>Bacteria</taxon>
        <taxon>Bacillati</taxon>
        <taxon>Actinomycetota</taxon>
        <taxon>Actinomycetes</taxon>
        <taxon>Streptosporangiales</taxon>
        <taxon>Thermomonosporaceae</taxon>
        <taxon>Actinomadura</taxon>
    </lineage>
</organism>
<evidence type="ECO:0008006" key="4">
    <source>
        <dbReference type="Google" id="ProtNLM"/>
    </source>
</evidence>
<dbReference type="SUPFAM" id="SSF49503">
    <property type="entry name" value="Cupredoxins"/>
    <property type="match status" value="1"/>
</dbReference>
<evidence type="ECO:0000256" key="1">
    <source>
        <dbReference type="ARBA" id="ARBA00022723"/>
    </source>
</evidence>
<keyword evidence="3" id="KW-1185">Reference proteome</keyword>
<dbReference type="PROSITE" id="PS00079">
    <property type="entry name" value="MULTICOPPER_OXIDASE1"/>
    <property type="match status" value="1"/>
</dbReference>
<dbReference type="Gene3D" id="2.60.40.420">
    <property type="entry name" value="Cupredoxins - blue copper proteins"/>
    <property type="match status" value="1"/>
</dbReference>
<accession>A0ABP7VYR6</accession>
<dbReference type="Proteomes" id="UP001500683">
    <property type="component" value="Unassembled WGS sequence"/>
</dbReference>